<dbReference type="Proteomes" id="UP000291189">
    <property type="component" value="Unassembled WGS sequence"/>
</dbReference>
<feature type="transmembrane region" description="Helical" evidence="5">
    <location>
        <begin position="42"/>
        <end position="61"/>
    </location>
</feature>
<dbReference type="GO" id="GO:0016020">
    <property type="term" value="C:membrane"/>
    <property type="evidence" value="ECO:0007669"/>
    <property type="project" value="UniProtKB-SubCell"/>
</dbReference>
<evidence type="ECO:0000313" key="8">
    <source>
        <dbReference type="Proteomes" id="UP000291189"/>
    </source>
</evidence>
<dbReference type="OrthoDB" id="9796361at2"/>
<comment type="subcellular location">
    <subcellularLocation>
        <location evidence="1">Membrane</location>
        <topology evidence="1">Multi-pass membrane protein</topology>
    </subcellularLocation>
</comment>
<comment type="caution">
    <text evidence="7">The sequence shown here is derived from an EMBL/GenBank/DDBJ whole genome shotgun (WGS) entry which is preliminary data.</text>
</comment>
<gene>
    <name evidence="7" type="ORF">ETU37_14040</name>
</gene>
<feature type="transmembrane region" description="Helical" evidence="5">
    <location>
        <begin position="166"/>
        <end position="186"/>
    </location>
</feature>
<accession>A0A4Q5IYA0</accession>
<dbReference type="Pfam" id="PF00528">
    <property type="entry name" value="BPD_transp_1"/>
    <property type="match status" value="1"/>
</dbReference>
<evidence type="ECO:0000256" key="1">
    <source>
        <dbReference type="ARBA" id="ARBA00004141"/>
    </source>
</evidence>
<dbReference type="Gene3D" id="1.10.3720.10">
    <property type="entry name" value="MetI-like"/>
    <property type="match status" value="1"/>
</dbReference>
<proteinExistence type="predicted"/>
<protein>
    <submittedName>
        <fullName evidence="7">ABC transporter permease subunit</fullName>
    </submittedName>
</protein>
<feature type="transmembrane region" description="Helical" evidence="5">
    <location>
        <begin position="127"/>
        <end position="154"/>
    </location>
</feature>
<dbReference type="EMBL" id="SDPU01000025">
    <property type="protein sequence ID" value="RYU11157.1"/>
    <property type="molecule type" value="Genomic_DNA"/>
</dbReference>
<organism evidence="7 8">
    <name type="scientific">Nocardioides iriomotensis</name>
    <dbReference type="NCBI Taxonomy" id="715784"/>
    <lineage>
        <taxon>Bacteria</taxon>
        <taxon>Bacillati</taxon>
        <taxon>Actinomycetota</taxon>
        <taxon>Actinomycetes</taxon>
        <taxon>Propionibacteriales</taxon>
        <taxon>Nocardioidaceae</taxon>
        <taxon>Nocardioides</taxon>
    </lineage>
</organism>
<dbReference type="InterPro" id="IPR035906">
    <property type="entry name" value="MetI-like_sf"/>
</dbReference>
<evidence type="ECO:0000256" key="5">
    <source>
        <dbReference type="SAM" id="Phobius"/>
    </source>
</evidence>
<evidence type="ECO:0000256" key="3">
    <source>
        <dbReference type="ARBA" id="ARBA00022989"/>
    </source>
</evidence>
<feature type="domain" description="ABC transmembrane type-1" evidence="6">
    <location>
        <begin position="74"/>
        <end position="167"/>
    </location>
</feature>
<evidence type="ECO:0000256" key="4">
    <source>
        <dbReference type="ARBA" id="ARBA00023136"/>
    </source>
</evidence>
<evidence type="ECO:0000256" key="2">
    <source>
        <dbReference type="ARBA" id="ARBA00022692"/>
    </source>
</evidence>
<dbReference type="GO" id="GO:0055085">
    <property type="term" value="P:transmembrane transport"/>
    <property type="evidence" value="ECO:0007669"/>
    <property type="project" value="InterPro"/>
</dbReference>
<keyword evidence="4 5" id="KW-0472">Membrane</keyword>
<dbReference type="SUPFAM" id="SSF161098">
    <property type="entry name" value="MetI-like"/>
    <property type="match status" value="1"/>
</dbReference>
<feature type="transmembrane region" description="Helical" evidence="5">
    <location>
        <begin position="81"/>
        <end position="106"/>
    </location>
</feature>
<dbReference type="InterPro" id="IPR000515">
    <property type="entry name" value="MetI-like"/>
</dbReference>
<evidence type="ECO:0000259" key="6">
    <source>
        <dbReference type="Pfam" id="PF00528"/>
    </source>
</evidence>
<evidence type="ECO:0000313" key="7">
    <source>
        <dbReference type="EMBL" id="RYU11157.1"/>
    </source>
</evidence>
<keyword evidence="2 5" id="KW-0812">Transmembrane</keyword>
<dbReference type="AlphaFoldDB" id="A0A4Q5IYA0"/>
<name>A0A4Q5IYA0_9ACTN</name>
<keyword evidence="8" id="KW-1185">Reference proteome</keyword>
<keyword evidence="3 5" id="KW-1133">Transmembrane helix</keyword>
<dbReference type="CDD" id="cd06261">
    <property type="entry name" value="TM_PBP2"/>
    <property type="match status" value="1"/>
</dbReference>
<sequence>MPRSSQIPIVECHDRLTAASWHHGRMLLDTLLAAAAHVSGRLLPGLALGVAVGAALAVLAARTRPGLTWLAVVPEIVLVTAWFAPGVALAAVCAGVPVLVLTSTALRHPDVALAEAMGTLPLSRRQVLRHVVLPAALPRLFLGVRIGAAAAVLGLLAVETFGAADALVLATVALLGALTLVLVRGLEKRVLAWR</sequence>
<reference evidence="7 8" key="1">
    <citation type="submission" date="2019-01" db="EMBL/GenBank/DDBJ databases">
        <title>Nocardioides guangzhouensis sp. nov., an actinobacterium isolated from soil.</title>
        <authorList>
            <person name="Fu Y."/>
            <person name="Cai Y."/>
            <person name="Lin Z."/>
            <person name="Chen P."/>
        </authorList>
    </citation>
    <scope>NUCLEOTIDE SEQUENCE [LARGE SCALE GENOMIC DNA]</scope>
    <source>
        <strain evidence="7 8">NBRC 105384</strain>
    </source>
</reference>